<dbReference type="GO" id="GO:0055038">
    <property type="term" value="C:recycling endosome membrane"/>
    <property type="evidence" value="ECO:0007669"/>
    <property type="project" value="TreeGrafter"/>
</dbReference>
<dbReference type="GO" id="GO:0005886">
    <property type="term" value="C:plasma membrane"/>
    <property type="evidence" value="ECO:0007669"/>
    <property type="project" value="UniProtKB-SubCell"/>
</dbReference>
<comment type="subcellular location">
    <subcellularLocation>
        <location evidence="7">Cell membrane</location>
        <topology evidence="7">Multi-pass membrane protein</topology>
    </subcellularLocation>
    <subcellularLocation>
        <location evidence="7">Cytoplasmic vesicle</location>
        <location evidence="7">Secretory vesicle membrane</location>
        <topology evidence="7">Multi-pass membrane protein</topology>
    </subcellularLocation>
</comment>
<proteinExistence type="inferred from homology"/>
<comment type="similarity">
    <text evidence="2 7">Belongs to the SCAMP family.</text>
</comment>
<organism evidence="10 11">
    <name type="scientific">Hibiscus trionum</name>
    <name type="common">Flower of an hour</name>
    <dbReference type="NCBI Taxonomy" id="183268"/>
    <lineage>
        <taxon>Eukaryota</taxon>
        <taxon>Viridiplantae</taxon>
        <taxon>Streptophyta</taxon>
        <taxon>Embryophyta</taxon>
        <taxon>Tracheophyta</taxon>
        <taxon>Spermatophyta</taxon>
        <taxon>Magnoliopsida</taxon>
        <taxon>eudicotyledons</taxon>
        <taxon>Gunneridae</taxon>
        <taxon>Pentapetalae</taxon>
        <taxon>rosids</taxon>
        <taxon>malvids</taxon>
        <taxon>Malvales</taxon>
        <taxon>Malvaceae</taxon>
        <taxon>Malvoideae</taxon>
        <taxon>Hibiscus</taxon>
    </lineage>
</organism>
<keyword evidence="3 7" id="KW-0812">Transmembrane</keyword>
<protein>
    <recommendedName>
        <fullName evidence="7">Secretory carrier-associated membrane protein</fullName>
        <shortName evidence="7">Secretory carrier membrane protein</shortName>
    </recommendedName>
</protein>
<evidence type="ECO:0000256" key="5">
    <source>
        <dbReference type="ARBA" id="ARBA00023136"/>
    </source>
</evidence>
<evidence type="ECO:0000256" key="6">
    <source>
        <dbReference type="ARBA" id="ARBA00023329"/>
    </source>
</evidence>
<evidence type="ECO:0000256" key="8">
    <source>
        <dbReference type="SAM" id="Coils"/>
    </source>
</evidence>
<dbReference type="Pfam" id="PF04144">
    <property type="entry name" value="SCAMP"/>
    <property type="match status" value="1"/>
</dbReference>
<evidence type="ECO:0000256" key="2">
    <source>
        <dbReference type="ARBA" id="ARBA00010482"/>
    </source>
</evidence>
<dbReference type="InterPro" id="IPR007273">
    <property type="entry name" value="SCAMP"/>
</dbReference>
<dbReference type="PANTHER" id="PTHR10687:SF76">
    <property type="entry name" value="SECRETORY CARRIER-ASSOCIATED MEMBRANE PROTEIN 1"/>
    <property type="match status" value="1"/>
</dbReference>
<evidence type="ECO:0000313" key="11">
    <source>
        <dbReference type="Proteomes" id="UP001165190"/>
    </source>
</evidence>
<feature type="transmembrane region" description="Helical" evidence="7">
    <location>
        <begin position="193"/>
        <end position="212"/>
    </location>
</feature>
<dbReference type="GO" id="GO:0030658">
    <property type="term" value="C:transport vesicle membrane"/>
    <property type="evidence" value="ECO:0007669"/>
    <property type="project" value="UniProtKB-SubCell"/>
</dbReference>
<keyword evidence="7" id="KW-0813">Transport</keyword>
<keyword evidence="8" id="KW-0175">Coiled coil</keyword>
<dbReference type="OrthoDB" id="242866at2759"/>
<evidence type="ECO:0000256" key="1">
    <source>
        <dbReference type="ARBA" id="ARBA00004003"/>
    </source>
</evidence>
<dbReference type="GO" id="GO:0015031">
    <property type="term" value="P:protein transport"/>
    <property type="evidence" value="ECO:0007669"/>
    <property type="project" value="InterPro"/>
</dbReference>
<name>A0A9W7IVI8_HIBTR</name>
<dbReference type="PANTHER" id="PTHR10687">
    <property type="entry name" value="SECRETORY CARRIER-ASSOCIATED MEMBRANE PROTEIN SCAMP"/>
    <property type="match status" value="1"/>
</dbReference>
<keyword evidence="5 7" id="KW-0472">Membrane</keyword>
<dbReference type="Proteomes" id="UP001165190">
    <property type="component" value="Unassembled WGS sequence"/>
</dbReference>
<dbReference type="GO" id="GO:0032588">
    <property type="term" value="C:trans-Golgi network membrane"/>
    <property type="evidence" value="ECO:0007669"/>
    <property type="project" value="TreeGrafter"/>
</dbReference>
<feature type="transmembrane region" description="Helical" evidence="7">
    <location>
        <begin position="244"/>
        <end position="264"/>
    </location>
</feature>
<feature type="region of interest" description="Disordered" evidence="9">
    <location>
        <begin position="1"/>
        <end position="59"/>
    </location>
</feature>
<evidence type="ECO:0000256" key="7">
    <source>
        <dbReference type="RuleBase" id="RU363122"/>
    </source>
</evidence>
<reference evidence="10" key="1">
    <citation type="submission" date="2023-05" db="EMBL/GenBank/DDBJ databases">
        <title>Genome and transcriptome analyses reveal genes involved in the formation of fine ridges on petal epidermal cells in Hibiscus trionum.</title>
        <authorList>
            <person name="Koshimizu S."/>
            <person name="Masuda S."/>
            <person name="Ishii T."/>
            <person name="Shirasu K."/>
            <person name="Hoshino A."/>
            <person name="Arita M."/>
        </authorList>
    </citation>
    <scope>NUCLEOTIDE SEQUENCE</scope>
    <source>
        <strain evidence="10">Hamamatsu line</strain>
    </source>
</reference>
<feature type="coiled-coil region" evidence="8">
    <location>
        <begin position="62"/>
        <end position="96"/>
    </location>
</feature>
<evidence type="ECO:0000256" key="3">
    <source>
        <dbReference type="ARBA" id="ARBA00022692"/>
    </source>
</evidence>
<evidence type="ECO:0000256" key="9">
    <source>
        <dbReference type="SAM" id="MobiDB-lite"/>
    </source>
</evidence>
<comment type="function">
    <text evidence="1 7">Probably involved in membrane trafficking.</text>
</comment>
<dbReference type="EMBL" id="BSYR01000037">
    <property type="protein sequence ID" value="GMJ03365.1"/>
    <property type="molecule type" value="Genomic_DNA"/>
</dbReference>
<feature type="transmembrane region" description="Helical" evidence="7">
    <location>
        <begin position="159"/>
        <end position="181"/>
    </location>
</feature>
<gene>
    <name evidence="10" type="ORF">HRI_004005700</name>
</gene>
<keyword evidence="7" id="KW-1003">Cell membrane</keyword>
<keyword evidence="11" id="KW-1185">Reference proteome</keyword>
<evidence type="ECO:0000256" key="4">
    <source>
        <dbReference type="ARBA" id="ARBA00022989"/>
    </source>
</evidence>
<dbReference type="AlphaFoldDB" id="A0A9W7IVI8"/>
<keyword evidence="6 7" id="KW-0968">Cytoplasmic vesicle</keyword>
<comment type="caution">
    <text evidence="10">The sequence shown here is derived from an EMBL/GenBank/DDBJ whole genome shotgun (WGS) entry which is preliminary data.</text>
</comment>
<sequence length="292" mass="32605">MSQHDTNPFAEEEVNPFADPSDKKGTGGGGGSFFSTSRLSPLPPEPFEPGATIDIPLDTHSTQDVKAKERELQAKEAELKRREEELRKREEAIKKAGIVIEVKNWPAFFPIIHNDIANEIPIHLQTIMYTAFSTLIGLAICLLYNMVTVTAAWSKGQGPIIWLLAVIYILTGIPGGFYLWYRPLYNAARNDSALRFGWFLLAYSIHIAFCVLAAVAPEFVFKEGSITGILAALSIFLYDRALGIMYFVGFGLFCCETLASIWVIQQVYMYFRGSGKAAEMKREVARQTMMAL</sequence>
<feature type="transmembrane region" description="Helical" evidence="7">
    <location>
        <begin position="127"/>
        <end position="147"/>
    </location>
</feature>
<keyword evidence="4 7" id="KW-1133">Transmembrane helix</keyword>
<accession>A0A9W7IVI8</accession>
<evidence type="ECO:0000313" key="10">
    <source>
        <dbReference type="EMBL" id="GMJ03365.1"/>
    </source>
</evidence>